<feature type="domain" description="VOC" evidence="1">
    <location>
        <begin position="3"/>
        <end position="120"/>
    </location>
</feature>
<dbReference type="Pfam" id="PF00903">
    <property type="entry name" value="Glyoxalase"/>
    <property type="match status" value="1"/>
</dbReference>
<dbReference type="InterPro" id="IPR037523">
    <property type="entry name" value="VOC_core"/>
</dbReference>
<dbReference type="InterPro" id="IPR004360">
    <property type="entry name" value="Glyas_Fos-R_dOase_dom"/>
</dbReference>
<evidence type="ECO:0000259" key="1">
    <source>
        <dbReference type="PROSITE" id="PS51819"/>
    </source>
</evidence>
<dbReference type="EMBL" id="HG992337">
    <property type="protein sequence ID" value="CAE6751637.1"/>
    <property type="molecule type" value="Genomic_DNA"/>
</dbReference>
<protein>
    <recommendedName>
        <fullName evidence="1">VOC domain-containing protein</fullName>
    </recommendedName>
</protein>
<proteinExistence type="predicted"/>
<dbReference type="AlphaFoldDB" id="A0AAU9HV61"/>
<organism evidence="2 3">
    <name type="scientific">Xanthomonas arboricola</name>
    <dbReference type="NCBI Taxonomy" id="56448"/>
    <lineage>
        <taxon>Bacteria</taxon>
        <taxon>Pseudomonadati</taxon>
        <taxon>Pseudomonadota</taxon>
        <taxon>Gammaproteobacteria</taxon>
        <taxon>Lysobacterales</taxon>
        <taxon>Lysobacteraceae</taxon>
        <taxon>Xanthomonas</taxon>
    </lineage>
</organism>
<dbReference type="RefSeq" id="WP_104570489.1">
    <property type="nucleotide sequence ID" value="NZ_HG992337.1"/>
</dbReference>
<evidence type="ECO:0000313" key="2">
    <source>
        <dbReference type="EMBL" id="CAE6751637.1"/>
    </source>
</evidence>
<accession>A0AAU9HV61</accession>
<dbReference type="InterPro" id="IPR026275">
    <property type="entry name" value="Glyoxalase/dOase/EhpR"/>
</dbReference>
<dbReference type="Proteomes" id="UP000835242">
    <property type="component" value="Chromosome"/>
</dbReference>
<gene>
    <name evidence="2" type="ORF">XA1314C_16800</name>
</gene>
<dbReference type="InterPro" id="IPR029068">
    <property type="entry name" value="Glyas_Bleomycin-R_OHBP_Dase"/>
</dbReference>
<dbReference type="SUPFAM" id="SSF54593">
    <property type="entry name" value="Glyoxalase/Bleomycin resistance protein/Dihydroxybiphenyl dioxygenase"/>
    <property type="match status" value="1"/>
</dbReference>
<name>A0AAU9HV61_9XANT</name>
<sequence>MTNSNSILLYVTDALKSAAFYKKLLGQEPVDASPTFAMFILPSGLGLGLWGKTGVEPAPAAVGGGCDIGFKVDTAAMVDATHTDWRNKGADIALPPTDLDFGRSFVAADPDGHRLRVYTVNEEM</sequence>
<dbReference type="EMBL" id="HG992337">
    <property type="protein sequence ID" value="CAE6751616.1"/>
    <property type="molecule type" value="Genomic_DNA"/>
</dbReference>
<evidence type="ECO:0000313" key="3">
    <source>
        <dbReference type="Proteomes" id="UP000835242"/>
    </source>
</evidence>
<dbReference type="Gene3D" id="3.30.720.110">
    <property type="match status" value="1"/>
</dbReference>
<dbReference type="PROSITE" id="PS51819">
    <property type="entry name" value="VOC"/>
    <property type="match status" value="1"/>
</dbReference>
<reference evidence="2 3" key="1">
    <citation type="submission" date="2021-02" db="EMBL/GenBank/DDBJ databases">
        <authorList>
            <person name="Pothier F. J."/>
        </authorList>
    </citation>
    <scope>NUCLEOTIDE SEQUENCE [LARGE SCALE GENOMIC DNA]</scope>
    <source>
        <strain evidence="2 3">1314c</strain>
    </source>
</reference>
<dbReference type="Gene3D" id="3.30.720.120">
    <property type="match status" value="1"/>
</dbReference>
<dbReference type="PIRSF" id="PIRSF039020">
    <property type="entry name" value="EhpR"/>
    <property type="match status" value="1"/>
</dbReference>